<dbReference type="InterPro" id="IPR035901">
    <property type="entry name" value="GIY-YIG_endonuc_sf"/>
</dbReference>
<protein>
    <submittedName>
        <fullName evidence="2">GIY-YIG nuclease family protein</fullName>
    </submittedName>
</protein>
<sequence length="117" mass="14090">MITVEERYPDVKIMKQADEPLFGFYKNIHDIPRDRGGIILFSDEEGNVLFVGKARKLRQRVKRHLEDNVSPLKDARDDIARIEVWFIEDPMHREMLETYYINTKFAKYNRDKVFFDH</sequence>
<dbReference type="EMBL" id="JBHTJF010000009">
    <property type="protein sequence ID" value="MFD0942591.1"/>
    <property type="molecule type" value="Genomic_DNA"/>
</dbReference>
<evidence type="ECO:0000313" key="2">
    <source>
        <dbReference type="EMBL" id="MFD0942591.1"/>
    </source>
</evidence>
<dbReference type="SMART" id="SM00465">
    <property type="entry name" value="GIYc"/>
    <property type="match status" value="1"/>
</dbReference>
<evidence type="ECO:0000259" key="1">
    <source>
        <dbReference type="PROSITE" id="PS50164"/>
    </source>
</evidence>
<dbReference type="InterPro" id="IPR000305">
    <property type="entry name" value="GIY-YIG_endonuc"/>
</dbReference>
<proteinExistence type="predicted"/>
<gene>
    <name evidence="2" type="ORF">ACFQ0V_02250</name>
</gene>
<keyword evidence="3" id="KW-1185">Reference proteome</keyword>
<accession>A0ABW3GYS4</accession>
<reference evidence="3" key="1">
    <citation type="journal article" date="2019" name="Int. J. Syst. Evol. Microbiol.">
        <title>The Global Catalogue of Microorganisms (GCM) 10K type strain sequencing project: providing services to taxonomists for standard genome sequencing and annotation.</title>
        <authorList>
            <consortium name="The Broad Institute Genomics Platform"/>
            <consortium name="The Broad Institute Genome Sequencing Center for Infectious Disease"/>
            <person name="Wu L."/>
            <person name="Ma J."/>
        </authorList>
    </citation>
    <scope>NUCLEOTIDE SEQUENCE [LARGE SCALE GENOMIC DNA]</scope>
    <source>
        <strain evidence="3">CCUG 63563</strain>
    </source>
</reference>
<organism evidence="2 3">
    <name type="scientific">Savagea faecisuis</name>
    <dbReference type="NCBI Taxonomy" id="1274803"/>
    <lineage>
        <taxon>Bacteria</taxon>
        <taxon>Bacillati</taxon>
        <taxon>Bacillota</taxon>
        <taxon>Bacilli</taxon>
        <taxon>Bacillales</taxon>
        <taxon>Caryophanaceae</taxon>
        <taxon>Savagea</taxon>
    </lineage>
</organism>
<dbReference type="Pfam" id="PF01541">
    <property type="entry name" value="GIY-YIG"/>
    <property type="match status" value="1"/>
</dbReference>
<dbReference type="SUPFAM" id="SSF82771">
    <property type="entry name" value="GIY-YIG endonuclease"/>
    <property type="match status" value="1"/>
</dbReference>
<dbReference type="RefSeq" id="WP_381009203.1">
    <property type="nucleotide sequence ID" value="NZ_JBHTJF010000009.1"/>
</dbReference>
<dbReference type="PROSITE" id="PS50164">
    <property type="entry name" value="GIY_YIG"/>
    <property type="match status" value="1"/>
</dbReference>
<evidence type="ECO:0000313" key="3">
    <source>
        <dbReference type="Proteomes" id="UP001596976"/>
    </source>
</evidence>
<dbReference type="Proteomes" id="UP001596976">
    <property type="component" value="Unassembled WGS sequence"/>
</dbReference>
<feature type="domain" description="GIY-YIG" evidence="1">
    <location>
        <begin position="34"/>
        <end position="110"/>
    </location>
</feature>
<comment type="caution">
    <text evidence="2">The sequence shown here is derived from an EMBL/GenBank/DDBJ whole genome shotgun (WGS) entry which is preliminary data.</text>
</comment>
<name>A0ABW3GYS4_9BACL</name>
<dbReference type="Gene3D" id="3.40.1440.10">
    <property type="entry name" value="GIY-YIG endonuclease"/>
    <property type="match status" value="1"/>
</dbReference>